<reference evidence="6 7" key="1">
    <citation type="submission" date="2015-01" db="EMBL/GenBank/DDBJ databases">
        <title>Evolution of Trichinella species and genotypes.</title>
        <authorList>
            <person name="Korhonen P.K."/>
            <person name="Edoardo P."/>
            <person name="Giuseppe L.R."/>
            <person name="Gasser R.B."/>
        </authorList>
    </citation>
    <scope>NUCLEOTIDE SEQUENCE [LARGE SCALE GENOMIC DNA]</scope>
    <source>
        <strain evidence="6">ISS1980</strain>
    </source>
</reference>
<feature type="transmembrane region" description="Helical" evidence="5">
    <location>
        <begin position="166"/>
        <end position="188"/>
    </location>
</feature>
<keyword evidence="4 5" id="KW-0472">Membrane</keyword>
<feature type="non-terminal residue" evidence="6">
    <location>
        <position position="1"/>
    </location>
</feature>
<keyword evidence="7" id="KW-1185">Reference proteome</keyword>
<accession>A0A0V1MMR9</accession>
<feature type="transmembrane region" description="Helical" evidence="5">
    <location>
        <begin position="133"/>
        <end position="154"/>
    </location>
</feature>
<dbReference type="AlphaFoldDB" id="A0A0V1MMR9"/>
<dbReference type="OrthoDB" id="6126739at2759"/>
<keyword evidence="2 5" id="KW-0812">Transmembrane</keyword>
<comment type="caution">
    <text evidence="6">The sequence shown here is derived from an EMBL/GenBank/DDBJ whole genome shotgun (WGS) entry which is preliminary data.</text>
</comment>
<dbReference type="PANTHER" id="PTHR21215">
    <property type="entry name" value="LD36024P"/>
    <property type="match status" value="1"/>
</dbReference>
<evidence type="ECO:0000256" key="3">
    <source>
        <dbReference type="ARBA" id="ARBA00022989"/>
    </source>
</evidence>
<comment type="subcellular location">
    <subcellularLocation>
        <location evidence="1">Membrane</location>
        <topology evidence="1">Multi-pass membrane protein</topology>
    </subcellularLocation>
</comment>
<dbReference type="EMBL" id="JYDO01000068">
    <property type="protein sequence ID" value="KRZ73121.1"/>
    <property type="molecule type" value="Genomic_DNA"/>
</dbReference>
<evidence type="ECO:0000256" key="4">
    <source>
        <dbReference type="ARBA" id="ARBA00023136"/>
    </source>
</evidence>
<dbReference type="Pfam" id="PF13903">
    <property type="entry name" value="Claudin_2"/>
    <property type="match status" value="1"/>
</dbReference>
<evidence type="ECO:0000313" key="7">
    <source>
        <dbReference type="Proteomes" id="UP000054843"/>
    </source>
</evidence>
<protein>
    <recommendedName>
        <fullName evidence="8">Claudin domain-containing protein 1</fullName>
    </recommendedName>
</protein>
<dbReference type="Proteomes" id="UP000054843">
    <property type="component" value="Unassembled WGS sequence"/>
</dbReference>
<dbReference type="GO" id="GO:0016020">
    <property type="term" value="C:membrane"/>
    <property type="evidence" value="ECO:0007669"/>
    <property type="project" value="UniProtKB-SubCell"/>
</dbReference>
<evidence type="ECO:0000256" key="5">
    <source>
        <dbReference type="SAM" id="Phobius"/>
    </source>
</evidence>
<name>A0A0V1MMR9_9BILA</name>
<organism evidence="6 7">
    <name type="scientific">Trichinella papuae</name>
    <dbReference type="NCBI Taxonomy" id="268474"/>
    <lineage>
        <taxon>Eukaryota</taxon>
        <taxon>Metazoa</taxon>
        <taxon>Ecdysozoa</taxon>
        <taxon>Nematoda</taxon>
        <taxon>Enoplea</taxon>
        <taxon>Dorylaimia</taxon>
        <taxon>Trichinellida</taxon>
        <taxon>Trichinellidae</taxon>
        <taxon>Trichinella</taxon>
    </lineage>
</organism>
<proteinExistence type="predicted"/>
<evidence type="ECO:0000313" key="6">
    <source>
        <dbReference type="EMBL" id="KRZ73121.1"/>
    </source>
</evidence>
<dbReference type="PANTHER" id="PTHR21215:SF0">
    <property type="entry name" value="LD36024P"/>
    <property type="match status" value="1"/>
</dbReference>
<keyword evidence="3 5" id="KW-1133">Transmembrane helix</keyword>
<gene>
    <name evidence="6" type="ORF">T10_4765</name>
</gene>
<dbReference type="InterPro" id="IPR004031">
    <property type="entry name" value="PMP22/EMP/MP20/Claudin"/>
</dbReference>
<sequence>LKLWFKQKKIIMNSPVTLSFSSVFSLLGSILIIIAFGTNNWQEFRVNRAAILKKYNQDPETRLALVMINQTDIYFSRTFGFFRECFPSEVPNGAGTYTDPLGSQCRNIQDYQIPEDSTVVSNYGYYQLIRMHMMRTCVALYIVGIVFLSICLTSGIRGCWRRNSSLIMVTGILMLFSALFIIASIAIWHGIDYIQRELIDVMPFYKRWPTILNQYTDISYGWSYMVAWIGVGFILISSISMLVAQKKMKDEERRETEGKPLPYMMPAYHEKIMMVPYNQSMYGYPHPMYSYGAPTMANSYYGYLTYGH</sequence>
<feature type="transmembrane region" description="Helical" evidence="5">
    <location>
        <begin position="12"/>
        <end position="36"/>
    </location>
</feature>
<evidence type="ECO:0000256" key="1">
    <source>
        <dbReference type="ARBA" id="ARBA00004141"/>
    </source>
</evidence>
<evidence type="ECO:0008006" key="8">
    <source>
        <dbReference type="Google" id="ProtNLM"/>
    </source>
</evidence>
<dbReference type="Gene3D" id="1.20.140.150">
    <property type="match status" value="1"/>
</dbReference>
<feature type="transmembrane region" description="Helical" evidence="5">
    <location>
        <begin position="222"/>
        <end position="244"/>
    </location>
</feature>
<evidence type="ECO:0000256" key="2">
    <source>
        <dbReference type="ARBA" id="ARBA00022692"/>
    </source>
</evidence>